<feature type="transmembrane region" description="Helical" evidence="3">
    <location>
        <begin position="138"/>
        <end position="156"/>
    </location>
</feature>
<sequence>MRKRKNLESVVGDTTHAAQDLGKDALAQAGVYLQQAQEYLTPLAKDAKKKGAKFAADAVDAVQPKLDEALNRVSPAIDEAYARLVPAVDTARDKVQNNFIPAVSELLHNAADDLAKVEIPALVEPVKKKSGWKTFGKVVLAGGLLVGVVIALRKFFAPSDSGWYAHEPSKPYVPTSTQNLVDDLAKKSSATADAASEWIDEAGDKAAAAKDKLADAAAKAGEKLEDAKADASDAASDAKEALKKGAATVKEKVADAAADAKKAAEDDAAPFVDSPYGEGSFVGTEPPEGFRIKGNERSMKFHVPGNGGYERTIADVWFADEAAAQAAGFTKAQR</sequence>
<reference evidence="4 5" key="1">
    <citation type="submission" date="2018-01" db="EMBL/GenBank/DDBJ databases">
        <title>Lactibacter flavus gen. nov., sp. nov., a novel bacterium of the family Propionibacteriaceae isolated from raw milk and dairy products.</title>
        <authorList>
            <person name="Wenning M."/>
            <person name="Breitenwieser F."/>
            <person name="Huptas C."/>
            <person name="von Neubeck M."/>
            <person name="Busse H.-J."/>
            <person name="Scherer S."/>
        </authorList>
    </citation>
    <scope>NUCLEOTIDE SEQUENCE [LARGE SCALE GENOMIC DNA]</scope>
    <source>
        <strain evidence="4 5">VG341</strain>
    </source>
</reference>
<feature type="region of interest" description="Disordered" evidence="2">
    <location>
        <begin position="274"/>
        <end position="296"/>
    </location>
</feature>
<accession>A0A4Q2EK33</accession>
<name>A0A4Q2EK33_9ACTN</name>
<feature type="coiled-coil region" evidence="1">
    <location>
        <begin position="199"/>
        <end position="244"/>
    </location>
</feature>
<dbReference type="RefSeq" id="WP_129458556.1">
    <property type="nucleotide sequence ID" value="NZ_PPCV01000004.1"/>
</dbReference>
<dbReference type="SUPFAM" id="SSF58113">
    <property type="entry name" value="Apolipoprotein A-I"/>
    <property type="match status" value="1"/>
</dbReference>
<comment type="caution">
    <text evidence="4">The sequence shown here is derived from an EMBL/GenBank/DDBJ whole genome shotgun (WGS) entry which is preliminary data.</text>
</comment>
<organism evidence="4 5">
    <name type="scientific">Propioniciclava flava</name>
    <dbReference type="NCBI Taxonomy" id="2072026"/>
    <lineage>
        <taxon>Bacteria</taxon>
        <taxon>Bacillati</taxon>
        <taxon>Actinomycetota</taxon>
        <taxon>Actinomycetes</taxon>
        <taxon>Propionibacteriales</taxon>
        <taxon>Propionibacteriaceae</taxon>
        <taxon>Propioniciclava</taxon>
    </lineage>
</organism>
<proteinExistence type="predicted"/>
<evidence type="ECO:0000256" key="3">
    <source>
        <dbReference type="SAM" id="Phobius"/>
    </source>
</evidence>
<dbReference type="Proteomes" id="UP000290624">
    <property type="component" value="Unassembled WGS sequence"/>
</dbReference>
<evidence type="ECO:0000313" key="4">
    <source>
        <dbReference type="EMBL" id="RXW32335.1"/>
    </source>
</evidence>
<protein>
    <submittedName>
        <fullName evidence="4">Uncharacterized protein</fullName>
    </submittedName>
</protein>
<dbReference type="Gene3D" id="1.20.120.20">
    <property type="entry name" value="Apolipoprotein"/>
    <property type="match status" value="2"/>
</dbReference>
<dbReference type="AlphaFoldDB" id="A0A4Q2EK33"/>
<keyword evidence="5" id="KW-1185">Reference proteome</keyword>
<evidence type="ECO:0000256" key="1">
    <source>
        <dbReference type="SAM" id="Coils"/>
    </source>
</evidence>
<keyword evidence="3" id="KW-0472">Membrane</keyword>
<gene>
    <name evidence="4" type="ORF">C1706_07190</name>
</gene>
<keyword evidence="3" id="KW-0812">Transmembrane</keyword>
<dbReference type="EMBL" id="PPCV01000004">
    <property type="protein sequence ID" value="RXW32335.1"/>
    <property type="molecule type" value="Genomic_DNA"/>
</dbReference>
<evidence type="ECO:0000256" key="2">
    <source>
        <dbReference type="SAM" id="MobiDB-lite"/>
    </source>
</evidence>
<dbReference type="OrthoDB" id="4871889at2"/>
<evidence type="ECO:0000313" key="5">
    <source>
        <dbReference type="Proteomes" id="UP000290624"/>
    </source>
</evidence>
<keyword evidence="1" id="KW-0175">Coiled coil</keyword>
<keyword evidence="3" id="KW-1133">Transmembrane helix</keyword>